<keyword evidence="1 3" id="KW-0853">WD repeat</keyword>
<evidence type="ECO:0000256" key="4">
    <source>
        <dbReference type="SAM" id="MobiDB-lite"/>
    </source>
</evidence>
<feature type="compositionally biased region" description="Basic and acidic residues" evidence="4">
    <location>
        <begin position="15"/>
        <end position="28"/>
    </location>
</feature>
<dbReference type="SUPFAM" id="SSF50969">
    <property type="entry name" value="YVTN repeat-like/Quinoprotein amine dehydrogenase"/>
    <property type="match status" value="1"/>
</dbReference>
<name>A0A150H110_GONPE</name>
<dbReference type="SUPFAM" id="SSF50978">
    <property type="entry name" value="WD40 repeat-like"/>
    <property type="match status" value="1"/>
</dbReference>
<feature type="region of interest" description="Disordered" evidence="4">
    <location>
        <begin position="347"/>
        <end position="374"/>
    </location>
</feature>
<keyword evidence="2" id="KW-0677">Repeat</keyword>
<evidence type="ECO:0000313" key="5">
    <source>
        <dbReference type="EMBL" id="KXZ55724.1"/>
    </source>
</evidence>
<feature type="repeat" description="WD" evidence="3">
    <location>
        <begin position="987"/>
        <end position="1028"/>
    </location>
</feature>
<feature type="repeat" description="WD" evidence="3">
    <location>
        <begin position="1528"/>
        <end position="1559"/>
    </location>
</feature>
<feature type="region of interest" description="Disordered" evidence="4">
    <location>
        <begin position="388"/>
        <end position="494"/>
    </location>
</feature>
<evidence type="ECO:0008006" key="7">
    <source>
        <dbReference type="Google" id="ProtNLM"/>
    </source>
</evidence>
<feature type="region of interest" description="Disordered" evidence="4">
    <location>
        <begin position="1"/>
        <end position="104"/>
    </location>
</feature>
<feature type="repeat" description="WD" evidence="3">
    <location>
        <begin position="1419"/>
        <end position="1460"/>
    </location>
</feature>
<dbReference type="STRING" id="33097.A0A150H110"/>
<feature type="compositionally biased region" description="Basic and acidic residues" evidence="4">
    <location>
        <begin position="401"/>
        <end position="411"/>
    </location>
</feature>
<feature type="region of interest" description="Disordered" evidence="4">
    <location>
        <begin position="909"/>
        <end position="951"/>
    </location>
</feature>
<feature type="compositionally biased region" description="Acidic residues" evidence="4">
    <location>
        <begin position="1068"/>
        <end position="1079"/>
    </location>
</feature>
<comment type="caution">
    <text evidence="5">The sequence shown here is derived from an EMBL/GenBank/DDBJ whole genome shotgun (WGS) entry which is preliminary data.</text>
</comment>
<feature type="region of interest" description="Disordered" evidence="4">
    <location>
        <begin position="1372"/>
        <end position="1396"/>
    </location>
</feature>
<dbReference type="Gene3D" id="2.130.10.10">
    <property type="entry name" value="YVTN repeat-like/Quinoprotein amine dehydrogenase"/>
    <property type="match status" value="4"/>
</dbReference>
<dbReference type="Proteomes" id="UP000075714">
    <property type="component" value="Unassembled WGS sequence"/>
</dbReference>
<evidence type="ECO:0000256" key="3">
    <source>
        <dbReference type="PROSITE-ProRule" id="PRU00221"/>
    </source>
</evidence>
<evidence type="ECO:0000313" key="6">
    <source>
        <dbReference type="Proteomes" id="UP000075714"/>
    </source>
</evidence>
<dbReference type="OrthoDB" id="541653at2759"/>
<feature type="compositionally biased region" description="Low complexity" evidence="4">
    <location>
        <begin position="419"/>
        <end position="445"/>
    </location>
</feature>
<dbReference type="InterPro" id="IPR001680">
    <property type="entry name" value="WD40_rpt"/>
</dbReference>
<dbReference type="InterPro" id="IPR036322">
    <property type="entry name" value="WD40_repeat_dom_sf"/>
</dbReference>
<feature type="compositionally biased region" description="Basic and acidic residues" evidence="4">
    <location>
        <begin position="446"/>
        <end position="457"/>
    </location>
</feature>
<gene>
    <name evidence="5" type="ORF">GPECTOR_2g1274</name>
</gene>
<feature type="compositionally biased region" description="Gly residues" evidence="4">
    <location>
        <begin position="478"/>
        <end position="493"/>
    </location>
</feature>
<feature type="region of interest" description="Disordered" evidence="4">
    <location>
        <begin position="1049"/>
        <end position="1079"/>
    </location>
</feature>
<organism evidence="5 6">
    <name type="scientific">Gonium pectorale</name>
    <name type="common">Green alga</name>
    <dbReference type="NCBI Taxonomy" id="33097"/>
    <lineage>
        <taxon>Eukaryota</taxon>
        <taxon>Viridiplantae</taxon>
        <taxon>Chlorophyta</taxon>
        <taxon>core chlorophytes</taxon>
        <taxon>Chlorophyceae</taxon>
        <taxon>CS clade</taxon>
        <taxon>Chlamydomonadales</taxon>
        <taxon>Volvocaceae</taxon>
        <taxon>Gonium</taxon>
    </lineage>
</organism>
<accession>A0A150H110</accession>
<dbReference type="Pfam" id="PF00400">
    <property type="entry name" value="WD40"/>
    <property type="match status" value="3"/>
</dbReference>
<dbReference type="InterPro" id="IPR050505">
    <property type="entry name" value="WDR55/POC1"/>
</dbReference>
<dbReference type="PROSITE" id="PS50294">
    <property type="entry name" value="WD_REPEATS_REGION"/>
    <property type="match status" value="1"/>
</dbReference>
<reference evidence="6" key="1">
    <citation type="journal article" date="2016" name="Nat. Commun.">
        <title>The Gonium pectorale genome demonstrates co-option of cell cycle regulation during the evolution of multicellularity.</title>
        <authorList>
            <person name="Hanschen E.R."/>
            <person name="Marriage T.N."/>
            <person name="Ferris P.J."/>
            <person name="Hamaji T."/>
            <person name="Toyoda A."/>
            <person name="Fujiyama A."/>
            <person name="Neme R."/>
            <person name="Noguchi H."/>
            <person name="Minakuchi Y."/>
            <person name="Suzuki M."/>
            <person name="Kawai-Toyooka H."/>
            <person name="Smith D.R."/>
            <person name="Sparks H."/>
            <person name="Anderson J."/>
            <person name="Bakaric R."/>
            <person name="Luria V."/>
            <person name="Karger A."/>
            <person name="Kirschner M.W."/>
            <person name="Durand P.M."/>
            <person name="Michod R.E."/>
            <person name="Nozaki H."/>
            <person name="Olson B.J."/>
        </authorList>
    </citation>
    <scope>NUCLEOTIDE SEQUENCE [LARGE SCALE GENOMIC DNA]</scope>
    <source>
        <strain evidence="6">NIES-2863</strain>
    </source>
</reference>
<dbReference type="SMART" id="SM00320">
    <property type="entry name" value="WD40"/>
    <property type="match status" value="6"/>
</dbReference>
<evidence type="ECO:0000256" key="1">
    <source>
        <dbReference type="ARBA" id="ARBA00022574"/>
    </source>
</evidence>
<protein>
    <recommendedName>
        <fullName evidence="7">Anaphase-promoting complex subunit 4 WD40 domain-containing protein</fullName>
    </recommendedName>
</protein>
<feature type="compositionally biased region" description="Low complexity" evidence="4">
    <location>
        <begin position="909"/>
        <end position="930"/>
    </location>
</feature>
<keyword evidence="6" id="KW-1185">Reference proteome</keyword>
<dbReference type="PANTHER" id="PTHR44019:SF8">
    <property type="entry name" value="POC1 CENTRIOLAR PROTEIN HOMOLOG"/>
    <property type="match status" value="1"/>
</dbReference>
<dbReference type="PANTHER" id="PTHR44019">
    <property type="entry name" value="WD REPEAT-CONTAINING PROTEIN 55"/>
    <property type="match status" value="1"/>
</dbReference>
<dbReference type="EMBL" id="LSYV01000003">
    <property type="protein sequence ID" value="KXZ55724.1"/>
    <property type="molecule type" value="Genomic_DNA"/>
</dbReference>
<dbReference type="InterPro" id="IPR011044">
    <property type="entry name" value="Quino_amine_DH_bsu"/>
</dbReference>
<evidence type="ECO:0000256" key="2">
    <source>
        <dbReference type="ARBA" id="ARBA00022737"/>
    </source>
</evidence>
<sequence>MGCGTSNARVTPILQKDKAEASASERKHAGAVSRSSSSAKASASASASVGHPVSGPASRSASGRSTPAEPGAAPGGPGAAAARGSSAAALSHTQPPAAPVVESPEAPDAVVIDPAPLATVSKAVSLRGLRRLRDRVRAFFGPEAYPSVSTTQVTMEWVKSVTAGHKCRVAEMRELVAREDVGPPAYFISHAWGNSFELLVSSVEAFLAAAGEGTRVWVDIFAVNQHPDGGPYQAADVGAFKDVVRAATAGTLVVMGDVAKSNPPPSRQLVLLIDGLDEADPPPPTATTTTTTATATITAAASPAILARLPPPVRFVLTTRPGAAGGQVLPCLRRALGGAAQGATHAAAAQIARPEAPKRPHWSEAAPGEVDWAGMEWDDMTRGLLGDREGVNEAAPDGDSDGEREQGKAEGEGEGEDAAGGQQSAAASRGRAQQQQKQQPGQRQEAGSKIEGSRPKLVELSPAQLRSPPPPAAAPTSGGSGSGGGGGGGGGGSLTARSVARACAQLGLLRPGETPAAAAAAGAAAVDDLYGRIFAAAFSSYSPAQAAAVRALLAVLVAAREPLSQSLLEEMGLGPALPLLPGTSAGLFVAVEHRLHPMDGSLLEFLADDGAAAAAAGRRQPYADAVAGHWALAAHLVRHLSPAPSRYSLAYLPHHIAVAAAAAAGVASDSGSSGGGGGGGRAAGGLTLSTAQSALDAMLRDLDWLAAACAGGLGGGLVVALAALPAAAHTPLSADVLRWLRSHLYDMENAAKGGMEGREVVMTSALHRAPLRSALYGMAAEARGAAGWRSEVVLPWRPPHSDWQHIEMIFPSWEVKLYDVAALTAAGGAGVEGRNLASSDEAFVGLAYSPDGLRLMCGVETYWRSMWMVVDAASGKVLTRAARPTGHKASNKLACLAWRCTHQAPAAGSPGAAASGAVGGSSSSSSSSSAVGGGGGGGEGDGRAPGKAASASSSSAAAAGGWVAGGFPDGGVRVWDDATGRQLAALHAAVQGPVRCLALSPDGRRLAVGTHSRAVLLWDMEAAVAQARAHVEEDDARAAAAAAASAAASAAAREGGANKSEESHDDDKESDEDDDDDDDYDDDYYGIFYGCEDSSDEGEESGDAGDATAAAAKAQAAAAKKAQAAAKRAKAAEAMKAKAAAAKRAQDAAFLAKQTAAAAACLTDRNWVAPAGGVDMSWSPATAGGSSTHSGGLLAVCYFRQVTSAMDDGRTSCVELWDPRSGAHVDSLPVATWAYTAVAWGPQGRLLATGSNWNKEGVTLWAPRGWAPGEGQRERAEEAWPAPTSPGGLVAWALPPPPALAAQSYGRVYGLGWGHARSGGAQLAAVSCDTKGALVATWDVEAMRPGAVLGAAQGEGQGGQPPMMFVPAIAWQPGGGGGGGTDGEAGSLLAAPSGSEDSEYGGRVWLLDPRVGGIASSLRTASQAPLLCVSWSPDGGTLAAGGEEGVTWLWDVRKGAEPVRGLEGHTEAISALGWMPAAAVAAAAGGGGGGGGGGEGSVLLSAGEDKRLMLWDVAGGERAGGERLCSPMFEHLTPLQSLAWSPDGERFASGSTDGMVRVWGRGAATAGGGGAVRAGGK</sequence>
<feature type="compositionally biased region" description="Gly residues" evidence="4">
    <location>
        <begin position="1373"/>
        <end position="1383"/>
    </location>
</feature>
<feature type="compositionally biased region" description="Low complexity" evidence="4">
    <location>
        <begin position="30"/>
        <end position="72"/>
    </location>
</feature>
<feature type="compositionally biased region" description="Low complexity" evidence="4">
    <location>
        <begin position="79"/>
        <end position="89"/>
    </location>
</feature>
<dbReference type="InterPro" id="IPR015943">
    <property type="entry name" value="WD40/YVTN_repeat-like_dom_sf"/>
</dbReference>
<proteinExistence type="predicted"/>
<dbReference type="PROSITE" id="PS50082">
    <property type="entry name" value="WD_REPEATS_2"/>
    <property type="match status" value="3"/>
</dbReference>